<keyword evidence="2" id="KW-1185">Reference proteome</keyword>
<evidence type="ECO:0000313" key="1">
    <source>
        <dbReference type="EMBL" id="CDY64961.1"/>
    </source>
</evidence>
<gene>
    <name evidence="1" type="primary">BnaAnng19860D</name>
    <name evidence="1" type="ORF">GSBRNA2T00043924001</name>
</gene>
<sequence>MALANTNVDLPDIFRQDRSIHTIYNDENESIQRVMVTIQLDRSTTVCRVFDKVA</sequence>
<dbReference type="PaxDb" id="3708-A0A078JGZ2"/>
<dbReference type="AlphaFoldDB" id="A0A078JGZ2"/>
<reference evidence="1 2" key="1">
    <citation type="journal article" date="2014" name="Science">
        <title>Plant genetics. Early allopolyploid evolution in the post-Neolithic Brassica napus oilseed genome.</title>
        <authorList>
            <person name="Chalhoub B."/>
            <person name="Denoeud F."/>
            <person name="Liu S."/>
            <person name="Parkin I.A."/>
            <person name="Tang H."/>
            <person name="Wang X."/>
            <person name="Chiquet J."/>
            <person name="Belcram H."/>
            <person name="Tong C."/>
            <person name="Samans B."/>
            <person name="Correa M."/>
            <person name="Da Silva C."/>
            <person name="Just J."/>
            <person name="Falentin C."/>
            <person name="Koh C.S."/>
            <person name="Le Clainche I."/>
            <person name="Bernard M."/>
            <person name="Bento P."/>
            <person name="Noel B."/>
            <person name="Labadie K."/>
            <person name="Alberti A."/>
            <person name="Charles M."/>
            <person name="Arnaud D."/>
            <person name="Guo H."/>
            <person name="Daviaud C."/>
            <person name="Alamery S."/>
            <person name="Jabbari K."/>
            <person name="Zhao M."/>
            <person name="Edger P.P."/>
            <person name="Chelaifa H."/>
            <person name="Tack D."/>
            <person name="Lassalle G."/>
            <person name="Mestiri I."/>
            <person name="Schnel N."/>
            <person name="Le Paslier M.C."/>
            <person name="Fan G."/>
            <person name="Renault V."/>
            <person name="Bayer P.E."/>
            <person name="Golicz A.A."/>
            <person name="Manoli S."/>
            <person name="Lee T.H."/>
            <person name="Thi V.H."/>
            <person name="Chalabi S."/>
            <person name="Hu Q."/>
            <person name="Fan C."/>
            <person name="Tollenaere R."/>
            <person name="Lu Y."/>
            <person name="Battail C."/>
            <person name="Shen J."/>
            <person name="Sidebottom C.H."/>
            <person name="Wang X."/>
            <person name="Canaguier A."/>
            <person name="Chauveau A."/>
            <person name="Berard A."/>
            <person name="Deniot G."/>
            <person name="Guan M."/>
            <person name="Liu Z."/>
            <person name="Sun F."/>
            <person name="Lim Y.P."/>
            <person name="Lyons E."/>
            <person name="Town C.D."/>
            <person name="Bancroft I."/>
            <person name="Wang X."/>
            <person name="Meng J."/>
            <person name="Ma J."/>
            <person name="Pires J.C."/>
            <person name="King G.J."/>
            <person name="Brunel D."/>
            <person name="Delourme R."/>
            <person name="Renard M."/>
            <person name="Aury J.M."/>
            <person name="Adams K.L."/>
            <person name="Batley J."/>
            <person name="Snowdon R.J."/>
            <person name="Tost J."/>
            <person name="Edwards D."/>
            <person name="Zhou Y."/>
            <person name="Hua W."/>
            <person name="Sharpe A.G."/>
            <person name="Paterson A.H."/>
            <person name="Guan C."/>
            <person name="Wincker P."/>
        </authorList>
    </citation>
    <scope>NUCLEOTIDE SEQUENCE [LARGE SCALE GENOMIC DNA]</scope>
    <source>
        <strain evidence="2">cv. Darmor-bzh</strain>
    </source>
</reference>
<name>A0A078JGZ2_BRANA</name>
<dbReference type="Gramene" id="CDY64961">
    <property type="protein sequence ID" value="CDY64961"/>
    <property type="gene ID" value="GSBRNA2T00043924001"/>
</dbReference>
<organism evidence="1 2">
    <name type="scientific">Brassica napus</name>
    <name type="common">Rape</name>
    <dbReference type="NCBI Taxonomy" id="3708"/>
    <lineage>
        <taxon>Eukaryota</taxon>
        <taxon>Viridiplantae</taxon>
        <taxon>Streptophyta</taxon>
        <taxon>Embryophyta</taxon>
        <taxon>Tracheophyta</taxon>
        <taxon>Spermatophyta</taxon>
        <taxon>Magnoliopsida</taxon>
        <taxon>eudicotyledons</taxon>
        <taxon>Gunneridae</taxon>
        <taxon>Pentapetalae</taxon>
        <taxon>rosids</taxon>
        <taxon>malvids</taxon>
        <taxon>Brassicales</taxon>
        <taxon>Brassicaceae</taxon>
        <taxon>Brassiceae</taxon>
        <taxon>Brassica</taxon>
    </lineage>
</organism>
<evidence type="ECO:0000313" key="2">
    <source>
        <dbReference type="Proteomes" id="UP000028999"/>
    </source>
</evidence>
<accession>A0A078JGZ2</accession>
<dbReference type="EMBL" id="LK034610">
    <property type="protein sequence ID" value="CDY64961.1"/>
    <property type="molecule type" value="Genomic_DNA"/>
</dbReference>
<dbReference type="Proteomes" id="UP000028999">
    <property type="component" value="Unassembled WGS sequence"/>
</dbReference>
<proteinExistence type="predicted"/>
<protein>
    <submittedName>
        <fullName evidence="1">BnaAnng19860D protein</fullName>
    </submittedName>
</protein>